<proteinExistence type="predicted"/>
<keyword evidence="1" id="KW-0472">Membrane</keyword>
<evidence type="ECO:0000256" key="1">
    <source>
        <dbReference type="SAM" id="Phobius"/>
    </source>
</evidence>
<dbReference type="OrthoDB" id="676979at2759"/>
<name>A0A507BZ56_9FUNG</name>
<dbReference type="Proteomes" id="UP000319731">
    <property type="component" value="Unassembled WGS sequence"/>
</dbReference>
<dbReference type="InterPro" id="IPR036028">
    <property type="entry name" value="SH3-like_dom_sf"/>
</dbReference>
<sequence>MATTDTPLDDCLGPLATLYQLAGGSNWTDNSGWDGWTNPGDCCYASGITCNRDSRVLFINLTANNLVGQLPEDVLSSMTHLFALIVTGNPGLTGLIPEDIPSIPKLYKLDLSHNSLNGEVPDSFYNFTSATLQSIFLNNNRLTGPMPPLGGAGIENNLMADNTSCSFAGNQFSCIDPGNTFVSCQFDRITPICKAPSTPTPWQPRPVISPAATSDSGLKSAVGLGIGASLAFVLLILAIGFFISYRRRNASDDAYRGKTDSARGFMGGSYEDGSSVTGDKGDVSSIVMLESPYLRRWWEQTLLIDTVKVQQQQRIIQGQTYRAAVDFRPATPGTPPHPDDIRIRPNDLLVIESVSPDGTICTGWNLNSKRRGRFPAGCLCPSIAERAAVPESIQSSSSMMDELPPRQITISIRSSPVSQSPGFHRPSVDLIDTVSL</sequence>
<keyword evidence="1" id="KW-0812">Transmembrane</keyword>
<dbReference type="AlphaFoldDB" id="A0A507BZ56"/>
<dbReference type="InterPro" id="IPR032675">
    <property type="entry name" value="LRR_dom_sf"/>
</dbReference>
<dbReference type="SUPFAM" id="SSF52058">
    <property type="entry name" value="L domain-like"/>
    <property type="match status" value="1"/>
</dbReference>
<accession>A0A507BZ56</accession>
<dbReference type="PANTHER" id="PTHR48007">
    <property type="entry name" value="LEUCINE-RICH REPEAT RECEPTOR-LIKE PROTEIN KINASE PXC1"/>
    <property type="match status" value="1"/>
</dbReference>
<dbReference type="STRING" id="1806994.A0A507BZ56"/>
<dbReference type="Gene3D" id="3.80.10.10">
    <property type="entry name" value="Ribonuclease Inhibitor"/>
    <property type="match status" value="1"/>
</dbReference>
<dbReference type="EMBL" id="QEAO01000051">
    <property type="protein sequence ID" value="TPX31074.1"/>
    <property type="molecule type" value="Genomic_DNA"/>
</dbReference>
<gene>
    <name evidence="2" type="ORF">SmJEL517_g05529</name>
</gene>
<dbReference type="SUPFAM" id="SSF50044">
    <property type="entry name" value="SH3-domain"/>
    <property type="match status" value="1"/>
</dbReference>
<evidence type="ECO:0000313" key="3">
    <source>
        <dbReference type="Proteomes" id="UP000319731"/>
    </source>
</evidence>
<dbReference type="InterPro" id="IPR046959">
    <property type="entry name" value="PRK1-6/SRF4-like"/>
</dbReference>
<evidence type="ECO:0000313" key="2">
    <source>
        <dbReference type="EMBL" id="TPX31074.1"/>
    </source>
</evidence>
<feature type="transmembrane region" description="Helical" evidence="1">
    <location>
        <begin position="221"/>
        <end position="243"/>
    </location>
</feature>
<evidence type="ECO:0008006" key="4">
    <source>
        <dbReference type="Google" id="ProtNLM"/>
    </source>
</evidence>
<dbReference type="Pfam" id="PF00560">
    <property type="entry name" value="LRR_1"/>
    <property type="match status" value="1"/>
</dbReference>
<organism evidence="2 3">
    <name type="scientific">Synchytrium microbalum</name>
    <dbReference type="NCBI Taxonomy" id="1806994"/>
    <lineage>
        <taxon>Eukaryota</taxon>
        <taxon>Fungi</taxon>
        <taxon>Fungi incertae sedis</taxon>
        <taxon>Chytridiomycota</taxon>
        <taxon>Chytridiomycota incertae sedis</taxon>
        <taxon>Chytridiomycetes</taxon>
        <taxon>Synchytriales</taxon>
        <taxon>Synchytriaceae</taxon>
        <taxon>Synchytrium</taxon>
    </lineage>
</organism>
<comment type="caution">
    <text evidence="2">The sequence shown here is derived from an EMBL/GenBank/DDBJ whole genome shotgun (WGS) entry which is preliminary data.</text>
</comment>
<keyword evidence="1" id="KW-1133">Transmembrane helix</keyword>
<protein>
    <recommendedName>
        <fullName evidence="4">Leucine-rich repeat-containing N-terminal plant-type domain-containing protein</fullName>
    </recommendedName>
</protein>
<dbReference type="PANTHER" id="PTHR48007:SF4">
    <property type="entry name" value="LEUCINE-RICH REPEAT RECEPTOR-LIKE PROTEIN KINASE PXC1"/>
    <property type="match status" value="1"/>
</dbReference>
<keyword evidence="3" id="KW-1185">Reference proteome</keyword>
<dbReference type="InterPro" id="IPR001611">
    <property type="entry name" value="Leu-rich_rpt"/>
</dbReference>
<dbReference type="GeneID" id="42006752"/>
<dbReference type="RefSeq" id="XP_031022591.1">
    <property type="nucleotide sequence ID" value="XM_031171455.1"/>
</dbReference>
<reference evidence="2 3" key="1">
    <citation type="journal article" date="2019" name="Sci. Rep.">
        <title>Comparative genomics of chytrid fungi reveal insights into the obligate biotrophic and pathogenic lifestyle of Synchytrium endobioticum.</title>
        <authorList>
            <person name="van de Vossenberg B.T.L.H."/>
            <person name="Warris S."/>
            <person name="Nguyen H.D.T."/>
            <person name="van Gent-Pelzer M.P.E."/>
            <person name="Joly D.L."/>
            <person name="van de Geest H.C."/>
            <person name="Bonants P.J.M."/>
            <person name="Smith D.S."/>
            <person name="Levesque C.A."/>
            <person name="van der Lee T.A.J."/>
        </authorList>
    </citation>
    <scope>NUCLEOTIDE SEQUENCE [LARGE SCALE GENOMIC DNA]</scope>
    <source>
        <strain evidence="2 3">JEL517</strain>
    </source>
</reference>